<sequence>MANECSISVIDLHDFPDLTSKLMAACEEWGCFKLLNHHIPSTLMSAMKLVIKELFDLPVEIKLRNLDVITTSGYMVPTEINPLYDSLGVYDMASRRGIETFFAQLDASPH</sequence>
<comment type="caution">
    <text evidence="1">The sequence shown here is derived from an EMBL/GenBank/DDBJ whole genome shotgun (WGS) entry which is preliminary data.</text>
</comment>
<evidence type="ECO:0000313" key="1">
    <source>
        <dbReference type="EMBL" id="KAI3747656.1"/>
    </source>
</evidence>
<protein>
    <submittedName>
        <fullName evidence="1">Uncharacterized protein</fullName>
    </submittedName>
</protein>
<gene>
    <name evidence="1" type="ORF">L6452_10221</name>
</gene>
<reference evidence="2" key="1">
    <citation type="journal article" date="2022" name="Mol. Ecol. Resour.">
        <title>The genomes of chicory, endive, great burdock and yacon provide insights into Asteraceae palaeo-polyploidization history and plant inulin production.</title>
        <authorList>
            <person name="Fan W."/>
            <person name="Wang S."/>
            <person name="Wang H."/>
            <person name="Wang A."/>
            <person name="Jiang F."/>
            <person name="Liu H."/>
            <person name="Zhao H."/>
            <person name="Xu D."/>
            <person name="Zhang Y."/>
        </authorList>
    </citation>
    <scope>NUCLEOTIDE SEQUENCE [LARGE SCALE GENOMIC DNA]</scope>
    <source>
        <strain evidence="2">cv. Niubang</strain>
    </source>
</reference>
<name>A0ACB9DN64_ARCLA</name>
<reference evidence="1 2" key="2">
    <citation type="journal article" date="2022" name="Mol. Ecol. Resour.">
        <title>The genomes of chicory, endive, great burdock and yacon provide insights into Asteraceae paleo-polyploidization history and plant inulin production.</title>
        <authorList>
            <person name="Fan W."/>
            <person name="Wang S."/>
            <person name="Wang H."/>
            <person name="Wang A."/>
            <person name="Jiang F."/>
            <person name="Liu H."/>
            <person name="Zhao H."/>
            <person name="Xu D."/>
            <person name="Zhang Y."/>
        </authorList>
    </citation>
    <scope>NUCLEOTIDE SEQUENCE [LARGE SCALE GENOMIC DNA]</scope>
    <source>
        <strain evidence="2">cv. Niubang</strain>
    </source>
</reference>
<proteinExistence type="predicted"/>
<dbReference type="Proteomes" id="UP001055879">
    <property type="component" value="Linkage Group LG03"/>
</dbReference>
<dbReference type="EMBL" id="CM042049">
    <property type="protein sequence ID" value="KAI3747656.1"/>
    <property type="molecule type" value="Genomic_DNA"/>
</dbReference>
<accession>A0ACB9DN64</accession>
<organism evidence="1 2">
    <name type="scientific">Arctium lappa</name>
    <name type="common">Greater burdock</name>
    <name type="synonym">Lappa major</name>
    <dbReference type="NCBI Taxonomy" id="4217"/>
    <lineage>
        <taxon>Eukaryota</taxon>
        <taxon>Viridiplantae</taxon>
        <taxon>Streptophyta</taxon>
        <taxon>Embryophyta</taxon>
        <taxon>Tracheophyta</taxon>
        <taxon>Spermatophyta</taxon>
        <taxon>Magnoliopsida</taxon>
        <taxon>eudicotyledons</taxon>
        <taxon>Gunneridae</taxon>
        <taxon>Pentapetalae</taxon>
        <taxon>asterids</taxon>
        <taxon>campanulids</taxon>
        <taxon>Asterales</taxon>
        <taxon>Asteraceae</taxon>
        <taxon>Carduoideae</taxon>
        <taxon>Cardueae</taxon>
        <taxon>Arctiinae</taxon>
        <taxon>Arctium</taxon>
    </lineage>
</organism>
<evidence type="ECO:0000313" key="2">
    <source>
        <dbReference type="Proteomes" id="UP001055879"/>
    </source>
</evidence>
<keyword evidence="2" id="KW-1185">Reference proteome</keyword>